<evidence type="ECO:0000313" key="3">
    <source>
        <dbReference type="Proteomes" id="UP000652219"/>
    </source>
</evidence>
<reference evidence="2 3" key="1">
    <citation type="journal article" date="2020" name="Phytopathology">
        <title>Genome Sequence Resources of Colletotrichum truncatum, C. plurivorum, C. musicola, and C. sojae: Four Species Pathogenic to Soybean (Glycine max).</title>
        <authorList>
            <person name="Rogerio F."/>
            <person name="Boufleur T.R."/>
            <person name="Ciampi-Guillardi M."/>
            <person name="Sukno S.A."/>
            <person name="Thon M.R."/>
            <person name="Massola Junior N.S."/>
            <person name="Baroncelli R."/>
        </authorList>
    </citation>
    <scope>NUCLEOTIDE SEQUENCE [LARGE SCALE GENOMIC DNA]</scope>
    <source>
        <strain evidence="2 3">LFN0009</strain>
    </source>
</reference>
<keyword evidence="1" id="KW-0472">Membrane</keyword>
<protein>
    <submittedName>
        <fullName evidence="2">Uncharacterized protein</fullName>
    </submittedName>
</protein>
<name>A0A8H6J8J7_9PEZI</name>
<accession>A0A8H6J8J7</accession>
<evidence type="ECO:0000313" key="2">
    <source>
        <dbReference type="EMBL" id="KAF6807996.1"/>
    </source>
</evidence>
<keyword evidence="1" id="KW-1133">Transmembrane helix</keyword>
<sequence>MLNDIINETNSPSLALQAVWTAIARFIYYDYMSLYTPDNNETATITPFTQTIVPIHRRGYWAVMALLAVFLAVFAHACFLFSSTQFSLPDNAWYTVAQISESAETSSILSRARVKSDDEVRALSKELQDDDEEDRFVVRRGVFVRASTSGTVVSDEQEAPFLKSRGWRKRQNDNSE</sequence>
<proteinExistence type="predicted"/>
<keyword evidence="1" id="KW-0812">Transmembrane</keyword>
<organism evidence="2 3">
    <name type="scientific">Colletotrichum sojae</name>
    <dbReference type="NCBI Taxonomy" id="2175907"/>
    <lineage>
        <taxon>Eukaryota</taxon>
        <taxon>Fungi</taxon>
        <taxon>Dikarya</taxon>
        <taxon>Ascomycota</taxon>
        <taxon>Pezizomycotina</taxon>
        <taxon>Sordariomycetes</taxon>
        <taxon>Hypocreomycetidae</taxon>
        <taxon>Glomerellales</taxon>
        <taxon>Glomerellaceae</taxon>
        <taxon>Colletotrichum</taxon>
        <taxon>Colletotrichum orchidearum species complex</taxon>
    </lineage>
</organism>
<evidence type="ECO:0000256" key="1">
    <source>
        <dbReference type="SAM" id="Phobius"/>
    </source>
</evidence>
<comment type="caution">
    <text evidence="2">The sequence shown here is derived from an EMBL/GenBank/DDBJ whole genome shotgun (WGS) entry which is preliminary data.</text>
</comment>
<gene>
    <name evidence="2" type="ORF">CSOJ01_07846</name>
</gene>
<keyword evidence="3" id="KW-1185">Reference proteome</keyword>
<dbReference type="EMBL" id="WIGN01000126">
    <property type="protein sequence ID" value="KAF6807996.1"/>
    <property type="molecule type" value="Genomic_DNA"/>
</dbReference>
<feature type="transmembrane region" description="Helical" evidence="1">
    <location>
        <begin position="60"/>
        <end position="82"/>
    </location>
</feature>
<dbReference type="Proteomes" id="UP000652219">
    <property type="component" value="Unassembled WGS sequence"/>
</dbReference>
<dbReference type="AlphaFoldDB" id="A0A8H6J8J7"/>